<name>A0A0I9YEF9_9MYCO</name>
<evidence type="ECO:0000313" key="2">
    <source>
        <dbReference type="Proteomes" id="UP000036334"/>
    </source>
</evidence>
<gene>
    <name evidence="1" type="ORF">ABH38_19590</name>
</gene>
<proteinExistence type="predicted"/>
<reference evidence="1 2" key="1">
    <citation type="submission" date="2015-05" db="EMBL/GenBank/DDBJ databases">
        <title>Genome sequence of Mycobacterium haemophilum.</title>
        <authorList>
            <person name="Greninger A.L."/>
            <person name="Cunningham G."/>
            <person name="Miller S."/>
        </authorList>
    </citation>
    <scope>NUCLEOTIDE SEQUENCE [LARGE SCALE GENOMIC DNA]</scope>
    <source>
        <strain evidence="2">UC1</strain>
    </source>
</reference>
<sequence>MGNRIPRISRTVSAGTALFTFDGIWSEDQRNSAAITPRMTTAFDTACTATALARKLLLLR</sequence>
<dbReference type="AlphaFoldDB" id="A0A0I9YEF9"/>
<protein>
    <submittedName>
        <fullName evidence="1">Uncharacterized protein</fullName>
    </submittedName>
</protein>
<comment type="caution">
    <text evidence="1">The sequence shown here is derived from an EMBL/GenBank/DDBJ whole genome shotgun (WGS) entry which is preliminary data.</text>
</comment>
<dbReference type="Proteomes" id="UP000036334">
    <property type="component" value="Unassembled WGS sequence"/>
</dbReference>
<keyword evidence="2" id="KW-1185">Reference proteome</keyword>
<organism evidence="1 2">
    <name type="scientific">Mycobacterium haemophilum</name>
    <dbReference type="NCBI Taxonomy" id="29311"/>
    <lineage>
        <taxon>Bacteria</taxon>
        <taxon>Bacillati</taxon>
        <taxon>Actinomycetota</taxon>
        <taxon>Actinomycetes</taxon>
        <taxon>Mycobacteriales</taxon>
        <taxon>Mycobacteriaceae</taxon>
        <taxon>Mycobacterium</taxon>
    </lineage>
</organism>
<accession>A0A0I9YEF9</accession>
<evidence type="ECO:0000313" key="1">
    <source>
        <dbReference type="EMBL" id="KLO34203.1"/>
    </source>
</evidence>
<dbReference type="EMBL" id="LDPR01000031">
    <property type="protein sequence ID" value="KLO34203.1"/>
    <property type="molecule type" value="Genomic_DNA"/>
</dbReference>
<dbReference type="PATRIC" id="fig|29311.18.peg.3105"/>